<name>A0A1H9VP51_BUTFI</name>
<gene>
    <name evidence="11" type="ORF">SAMN04487884_12445</name>
</gene>
<evidence type="ECO:0000256" key="8">
    <source>
        <dbReference type="ARBA" id="ARBA00052699"/>
    </source>
</evidence>
<dbReference type="EMBL" id="FOGJ01000024">
    <property type="protein sequence ID" value="SES23506.1"/>
    <property type="molecule type" value="Genomic_DNA"/>
</dbReference>
<dbReference type="Pfam" id="PF01053">
    <property type="entry name" value="Cys_Met_Meta_PP"/>
    <property type="match status" value="1"/>
</dbReference>
<keyword evidence="3" id="KW-0808">Transferase</keyword>
<protein>
    <recommendedName>
        <fullName evidence="5">homocysteine desulfhydrase</fullName>
        <ecNumber evidence="5">4.4.1.2</ecNumber>
    </recommendedName>
    <alternativeName>
        <fullName evidence="6">Homocysteine desulfhydrase</fullName>
    </alternativeName>
</protein>
<feature type="modified residue" description="N6-(pyridoxal phosphate)lysine" evidence="9">
    <location>
        <position position="212"/>
    </location>
</feature>
<proteinExistence type="inferred from homology"/>
<dbReference type="FunFam" id="3.40.640.10:FF:000046">
    <property type="entry name" value="Cystathionine gamma-lyase"/>
    <property type="match status" value="1"/>
</dbReference>
<dbReference type="GO" id="GO:0005737">
    <property type="term" value="C:cytoplasm"/>
    <property type="evidence" value="ECO:0007669"/>
    <property type="project" value="TreeGrafter"/>
</dbReference>
<dbReference type="PANTHER" id="PTHR43797">
    <property type="entry name" value="HOMOCYSTEINE/CYSTEINE SYNTHASE"/>
    <property type="match status" value="1"/>
</dbReference>
<dbReference type="SUPFAM" id="SSF53383">
    <property type="entry name" value="PLP-dependent transferases"/>
    <property type="match status" value="1"/>
</dbReference>
<dbReference type="Proteomes" id="UP000182584">
    <property type="component" value="Unassembled WGS sequence"/>
</dbReference>
<dbReference type="EC" id="4.4.1.2" evidence="5"/>
<accession>A0A1H9VP51</accession>
<evidence type="ECO:0000256" key="1">
    <source>
        <dbReference type="ARBA" id="ARBA00001933"/>
    </source>
</evidence>
<dbReference type="AlphaFoldDB" id="A0A1H9VP51"/>
<organism evidence="11 12">
    <name type="scientific">Butyrivibrio fibrisolvens</name>
    <dbReference type="NCBI Taxonomy" id="831"/>
    <lineage>
        <taxon>Bacteria</taxon>
        <taxon>Bacillati</taxon>
        <taxon>Bacillota</taxon>
        <taxon>Clostridia</taxon>
        <taxon>Lachnospirales</taxon>
        <taxon>Lachnospiraceae</taxon>
        <taxon>Butyrivibrio</taxon>
    </lineage>
</organism>
<dbReference type="CDD" id="cd00614">
    <property type="entry name" value="CGS_like"/>
    <property type="match status" value="1"/>
</dbReference>
<evidence type="ECO:0000256" key="9">
    <source>
        <dbReference type="PIRSR" id="PIRSR001434-2"/>
    </source>
</evidence>
<sequence>MADREYGFDTLKILAGYDSADNKYSVSPPIYHTAAFDFRDTEHAENLFTYKEAGYLYTRVGNPTVTYFSERVKALEGAKNAVAVGSGMAAITFTLLNLAAKGGTILASPYLYGGTIDSFDRLFPEVGVKIKLTRSVLDPAELDKKLAESDDVKGIYLESISNPNAYLPDIDAISKVAHKYGVPVVVDNTVATPYIYRPLEHGADIVVYSATKGLTGHGNIIAGLILDNGKLDYYTEDKYPQFYEPIVMLKGKSPKDVFPDNFFIFRATLVYLNLLGAALSPNDAYLGILGLETLSERVAKQSSNALKIAEYLESSPAVEWVRYPKLSSYKYKEVADKHLTRGGGGLLSFGIKGSKEQEALFLNNLKLFHYLVNLGDVRSLIVNSPDTTHSELTDEEKELADIPANLIRISVGLEDVNDLIKDLDQAFKAAGLLDADSSAA</sequence>
<dbReference type="GO" id="GO:0047982">
    <property type="term" value="F:homocysteine desulfhydrase activity"/>
    <property type="evidence" value="ECO:0007669"/>
    <property type="project" value="UniProtKB-EC"/>
</dbReference>
<evidence type="ECO:0000256" key="10">
    <source>
        <dbReference type="RuleBase" id="RU362118"/>
    </source>
</evidence>
<evidence type="ECO:0000256" key="2">
    <source>
        <dbReference type="ARBA" id="ARBA00009077"/>
    </source>
</evidence>
<dbReference type="GO" id="GO:0071269">
    <property type="term" value="P:L-homocysteine biosynthetic process"/>
    <property type="evidence" value="ECO:0007669"/>
    <property type="project" value="TreeGrafter"/>
</dbReference>
<evidence type="ECO:0000313" key="12">
    <source>
        <dbReference type="Proteomes" id="UP000182584"/>
    </source>
</evidence>
<keyword evidence="4 9" id="KW-0663">Pyridoxal phosphate</keyword>
<dbReference type="InterPro" id="IPR015422">
    <property type="entry name" value="PyrdxlP-dep_Trfase_small"/>
</dbReference>
<evidence type="ECO:0000313" key="11">
    <source>
        <dbReference type="EMBL" id="SES23506.1"/>
    </source>
</evidence>
<dbReference type="Gene3D" id="3.40.640.10">
    <property type="entry name" value="Type I PLP-dependent aspartate aminotransferase-like (Major domain)"/>
    <property type="match status" value="1"/>
</dbReference>
<evidence type="ECO:0000256" key="5">
    <source>
        <dbReference type="ARBA" id="ARBA00047175"/>
    </source>
</evidence>
<dbReference type="InterPro" id="IPR015424">
    <property type="entry name" value="PyrdxlP-dep_Trfase"/>
</dbReference>
<keyword evidence="11" id="KW-0456">Lyase</keyword>
<dbReference type="GO" id="GO:0003961">
    <property type="term" value="F:O-acetylhomoserine aminocarboxypropyltransferase activity"/>
    <property type="evidence" value="ECO:0007669"/>
    <property type="project" value="TreeGrafter"/>
</dbReference>
<comment type="catalytic activity">
    <reaction evidence="7">
        <text>L-homocysteine + H2O = 2-oxobutanoate + hydrogen sulfide + NH4(+) + H(+)</text>
        <dbReference type="Rhea" id="RHEA:14501"/>
        <dbReference type="ChEBI" id="CHEBI:15377"/>
        <dbReference type="ChEBI" id="CHEBI:15378"/>
        <dbReference type="ChEBI" id="CHEBI:16763"/>
        <dbReference type="ChEBI" id="CHEBI:28938"/>
        <dbReference type="ChEBI" id="CHEBI:29919"/>
        <dbReference type="ChEBI" id="CHEBI:58199"/>
        <dbReference type="EC" id="4.4.1.2"/>
    </reaction>
    <physiologicalReaction direction="left-to-right" evidence="7">
        <dbReference type="Rhea" id="RHEA:14502"/>
    </physiologicalReaction>
</comment>
<dbReference type="InterPro" id="IPR006235">
    <property type="entry name" value="OAc-hSer/O-AcSer_sulfhydrylase"/>
</dbReference>
<dbReference type="GO" id="GO:0006535">
    <property type="term" value="P:cysteine biosynthetic process from serine"/>
    <property type="evidence" value="ECO:0007669"/>
    <property type="project" value="TreeGrafter"/>
</dbReference>
<evidence type="ECO:0000256" key="6">
    <source>
        <dbReference type="ARBA" id="ARBA00047199"/>
    </source>
</evidence>
<comment type="similarity">
    <text evidence="2 10">Belongs to the trans-sulfuration enzymes family.</text>
</comment>
<comment type="cofactor">
    <cofactor evidence="1 10">
        <name>pyridoxal 5'-phosphate</name>
        <dbReference type="ChEBI" id="CHEBI:597326"/>
    </cofactor>
</comment>
<dbReference type="InterPro" id="IPR015421">
    <property type="entry name" value="PyrdxlP-dep_Trfase_major"/>
</dbReference>
<dbReference type="PANTHER" id="PTHR43797:SF2">
    <property type="entry name" value="HOMOCYSTEINE_CYSTEINE SYNTHASE"/>
    <property type="match status" value="1"/>
</dbReference>
<dbReference type="GO" id="GO:0004124">
    <property type="term" value="F:cysteine synthase activity"/>
    <property type="evidence" value="ECO:0007669"/>
    <property type="project" value="TreeGrafter"/>
</dbReference>
<evidence type="ECO:0000256" key="3">
    <source>
        <dbReference type="ARBA" id="ARBA00022679"/>
    </source>
</evidence>
<dbReference type="Gene3D" id="3.90.1150.10">
    <property type="entry name" value="Aspartate Aminotransferase, domain 1"/>
    <property type="match status" value="1"/>
</dbReference>
<dbReference type="PIRSF" id="PIRSF001434">
    <property type="entry name" value="CGS"/>
    <property type="match status" value="1"/>
</dbReference>
<dbReference type="RefSeq" id="WP_074757894.1">
    <property type="nucleotide sequence ID" value="NZ_FOGJ01000024.1"/>
</dbReference>
<dbReference type="GO" id="GO:0030170">
    <property type="term" value="F:pyridoxal phosphate binding"/>
    <property type="evidence" value="ECO:0007669"/>
    <property type="project" value="InterPro"/>
</dbReference>
<evidence type="ECO:0000256" key="7">
    <source>
        <dbReference type="ARBA" id="ARBA00048780"/>
    </source>
</evidence>
<dbReference type="InterPro" id="IPR000277">
    <property type="entry name" value="Cys/Met-Metab_PyrdxlP-dep_enz"/>
</dbReference>
<dbReference type="OrthoDB" id="9780685at2"/>
<evidence type="ECO:0000256" key="4">
    <source>
        <dbReference type="ARBA" id="ARBA00022898"/>
    </source>
</evidence>
<dbReference type="GO" id="GO:0019346">
    <property type="term" value="P:transsulfuration"/>
    <property type="evidence" value="ECO:0007669"/>
    <property type="project" value="InterPro"/>
</dbReference>
<dbReference type="GO" id="GO:0018826">
    <property type="term" value="F:methionine gamma-lyase activity"/>
    <property type="evidence" value="ECO:0007669"/>
    <property type="project" value="UniProtKB-EC"/>
</dbReference>
<reference evidence="11 12" key="1">
    <citation type="submission" date="2016-10" db="EMBL/GenBank/DDBJ databases">
        <authorList>
            <person name="de Groot N.N."/>
        </authorList>
    </citation>
    <scope>NUCLEOTIDE SEQUENCE [LARGE SCALE GENOMIC DNA]</scope>
    <source>
        <strain evidence="11 12">AR40</strain>
    </source>
</reference>
<comment type="catalytic activity">
    <reaction evidence="8">
        <text>L-methionine + H2O = methanethiol + 2-oxobutanoate + NH4(+)</text>
        <dbReference type="Rhea" id="RHEA:23800"/>
        <dbReference type="ChEBI" id="CHEBI:15377"/>
        <dbReference type="ChEBI" id="CHEBI:16007"/>
        <dbReference type="ChEBI" id="CHEBI:16763"/>
        <dbReference type="ChEBI" id="CHEBI:28938"/>
        <dbReference type="ChEBI" id="CHEBI:57844"/>
        <dbReference type="EC" id="4.4.1.11"/>
    </reaction>
    <physiologicalReaction direction="left-to-right" evidence="8">
        <dbReference type="Rhea" id="RHEA:23801"/>
    </physiologicalReaction>
</comment>